<dbReference type="GO" id="GO:0008270">
    <property type="term" value="F:zinc ion binding"/>
    <property type="evidence" value="ECO:0007669"/>
    <property type="project" value="InterPro"/>
</dbReference>
<sequence length="405" mass="45271">MEDLDDDLDLRFHRGLKPDVYYRCPTLESLDGALRNELEKNASSLIPVEIVTEFLFAPASTITVPVAQQPALDALIEPADHLQSITVDYALCRDIDGKDRLRVQRAIAKSIIEAVSQADGFKYSERSAQSKEGGDGARFKYVCQDSVQKRIRKSTTKKEKEQNNDDSEDANDQRQAEPVRYDCGGAIHIKFSTKREAINVVYKHNPIHSTAAVDESNLPALAVGTAPTPQLPESKAGNGVKERKRKRSKKDHVHVENDFRDPNLDMSTSPETSKPSAKNKHKKNVTSASPDSGRKTSMKKSKKGTGSAVQKKARVREHSPPPVSIKGRACIRCREKKIKCNEARPTCNQCCRGLWTCQYELPGARKRSKTGCVNCKSRKRKCTEERPSCAYCLRLNDDCQYADYS</sequence>
<dbReference type="Proteomes" id="UP000800096">
    <property type="component" value="Unassembled WGS sequence"/>
</dbReference>
<protein>
    <recommendedName>
        <fullName evidence="3">Zn(2)-C6 fungal-type domain-containing protein</fullName>
    </recommendedName>
</protein>
<organism evidence="4 5">
    <name type="scientific">Ampelomyces quisqualis</name>
    <name type="common">Powdery mildew agent</name>
    <dbReference type="NCBI Taxonomy" id="50730"/>
    <lineage>
        <taxon>Eukaryota</taxon>
        <taxon>Fungi</taxon>
        <taxon>Dikarya</taxon>
        <taxon>Ascomycota</taxon>
        <taxon>Pezizomycotina</taxon>
        <taxon>Dothideomycetes</taxon>
        <taxon>Pleosporomycetidae</taxon>
        <taxon>Pleosporales</taxon>
        <taxon>Pleosporineae</taxon>
        <taxon>Phaeosphaeriaceae</taxon>
        <taxon>Ampelomyces</taxon>
    </lineage>
</organism>
<dbReference type="PANTHER" id="PTHR47657:SF7">
    <property type="entry name" value="STEROL REGULATORY ELEMENT-BINDING PROTEIN ECM22"/>
    <property type="match status" value="1"/>
</dbReference>
<feature type="region of interest" description="Disordered" evidence="2">
    <location>
        <begin position="150"/>
        <end position="179"/>
    </location>
</feature>
<keyword evidence="5" id="KW-1185">Reference proteome</keyword>
<feature type="compositionally biased region" description="Polar residues" evidence="2">
    <location>
        <begin position="265"/>
        <end position="276"/>
    </location>
</feature>
<dbReference type="InterPro" id="IPR036864">
    <property type="entry name" value="Zn2-C6_fun-type_DNA-bd_sf"/>
</dbReference>
<dbReference type="PANTHER" id="PTHR47657">
    <property type="entry name" value="STEROL REGULATORY ELEMENT-BINDING PROTEIN ECM22"/>
    <property type="match status" value="1"/>
</dbReference>
<evidence type="ECO:0000256" key="1">
    <source>
        <dbReference type="ARBA" id="ARBA00023242"/>
    </source>
</evidence>
<feature type="region of interest" description="Disordered" evidence="2">
    <location>
        <begin position="223"/>
        <end position="321"/>
    </location>
</feature>
<dbReference type="AlphaFoldDB" id="A0A6A5QP05"/>
<dbReference type="PROSITE" id="PS00463">
    <property type="entry name" value="ZN2_CY6_FUNGAL_1"/>
    <property type="match status" value="2"/>
</dbReference>
<dbReference type="SMART" id="SM00066">
    <property type="entry name" value="GAL4"/>
    <property type="match status" value="2"/>
</dbReference>
<dbReference type="Pfam" id="PF00172">
    <property type="entry name" value="Zn_clus"/>
    <property type="match status" value="2"/>
</dbReference>
<evidence type="ECO:0000313" key="4">
    <source>
        <dbReference type="EMBL" id="KAF1917395.1"/>
    </source>
</evidence>
<evidence type="ECO:0000313" key="5">
    <source>
        <dbReference type="Proteomes" id="UP000800096"/>
    </source>
</evidence>
<dbReference type="CDD" id="cd00067">
    <property type="entry name" value="GAL4"/>
    <property type="match status" value="2"/>
</dbReference>
<reference evidence="4" key="1">
    <citation type="journal article" date="2020" name="Stud. Mycol.">
        <title>101 Dothideomycetes genomes: a test case for predicting lifestyles and emergence of pathogens.</title>
        <authorList>
            <person name="Haridas S."/>
            <person name="Albert R."/>
            <person name="Binder M."/>
            <person name="Bloem J."/>
            <person name="Labutti K."/>
            <person name="Salamov A."/>
            <person name="Andreopoulos B."/>
            <person name="Baker S."/>
            <person name="Barry K."/>
            <person name="Bills G."/>
            <person name="Bluhm B."/>
            <person name="Cannon C."/>
            <person name="Castanera R."/>
            <person name="Culley D."/>
            <person name="Daum C."/>
            <person name="Ezra D."/>
            <person name="Gonzalez J."/>
            <person name="Henrissat B."/>
            <person name="Kuo A."/>
            <person name="Liang C."/>
            <person name="Lipzen A."/>
            <person name="Lutzoni F."/>
            <person name="Magnuson J."/>
            <person name="Mondo S."/>
            <person name="Nolan M."/>
            <person name="Ohm R."/>
            <person name="Pangilinan J."/>
            <person name="Park H.-J."/>
            <person name="Ramirez L."/>
            <person name="Alfaro M."/>
            <person name="Sun H."/>
            <person name="Tritt A."/>
            <person name="Yoshinaga Y."/>
            <person name="Zwiers L.-H."/>
            <person name="Turgeon B."/>
            <person name="Goodwin S."/>
            <person name="Spatafora J."/>
            <person name="Crous P."/>
            <person name="Grigoriev I."/>
        </authorList>
    </citation>
    <scope>NUCLEOTIDE SEQUENCE</scope>
    <source>
        <strain evidence="4">HMLAC05119</strain>
    </source>
</reference>
<keyword evidence="1" id="KW-0539">Nucleus</keyword>
<accession>A0A6A5QP05</accession>
<dbReference type="PROSITE" id="PS50048">
    <property type="entry name" value="ZN2_CY6_FUNGAL_2"/>
    <property type="match status" value="2"/>
</dbReference>
<dbReference type="InterPro" id="IPR001138">
    <property type="entry name" value="Zn2Cys6_DnaBD"/>
</dbReference>
<feature type="domain" description="Zn(2)-C6 fungal-type" evidence="3">
    <location>
        <begin position="329"/>
        <end position="359"/>
    </location>
</feature>
<dbReference type="OrthoDB" id="3251668at2759"/>
<dbReference type="Gene3D" id="4.10.240.10">
    <property type="entry name" value="Zn(2)-C6 fungal-type DNA-binding domain"/>
    <property type="match status" value="2"/>
</dbReference>
<feature type="domain" description="Zn(2)-C6 fungal-type" evidence="3">
    <location>
        <begin position="371"/>
        <end position="401"/>
    </location>
</feature>
<dbReference type="InterPro" id="IPR052400">
    <property type="entry name" value="Zn2-C6_fungal_TF"/>
</dbReference>
<name>A0A6A5QP05_AMPQU</name>
<dbReference type="EMBL" id="ML979134">
    <property type="protein sequence ID" value="KAF1917395.1"/>
    <property type="molecule type" value="Genomic_DNA"/>
</dbReference>
<evidence type="ECO:0000259" key="3">
    <source>
        <dbReference type="PROSITE" id="PS50048"/>
    </source>
</evidence>
<proteinExistence type="predicted"/>
<gene>
    <name evidence="4" type="ORF">BDU57DRAFT_446485</name>
</gene>
<dbReference type="GO" id="GO:0000981">
    <property type="term" value="F:DNA-binding transcription factor activity, RNA polymerase II-specific"/>
    <property type="evidence" value="ECO:0007669"/>
    <property type="project" value="InterPro"/>
</dbReference>
<feature type="compositionally biased region" description="Basic and acidic residues" evidence="2">
    <location>
        <begin position="253"/>
        <end position="263"/>
    </location>
</feature>
<dbReference type="SUPFAM" id="SSF57701">
    <property type="entry name" value="Zn2/Cys6 DNA-binding domain"/>
    <property type="match status" value="2"/>
</dbReference>
<evidence type="ECO:0000256" key="2">
    <source>
        <dbReference type="SAM" id="MobiDB-lite"/>
    </source>
</evidence>
<feature type="compositionally biased region" description="Basic residues" evidence="2">
    <location>
        <begin position="242"/>
        <end position="252"/>
    </location>
</feature>